<evidence type="ECO:0000313" key="2">
    <source>
        <dbReference type="Proteomes" id="UP000828390"/>
    </source>
</evidence>
<proteinExistence type="predicted"/>
<keyword evidence="2" id="KW-1185">Reference proteome</keyword>
<dbReference type="AlphaFoldDB" id="A0A9D3YBN0"/>
<comment type="caution">
    <text evidence="1">The sequence shown here is derived from an EMBL/GenBank/DDBJ whole genome shotgun (WGS) entry which is preliminary data.</text>
</comment>
<evidence type="ECO:0000313" key="1">
    <source>
        <dbReference type="EMBL" id="KAH3696882.1"/>
    </source>
</evidence>
<dbReference type="Proteomes" id="UP000828390">
    <property type="component" value="Unassembled WGS sequence"/>
</dbReference>
<sequence>MASHTSRRTTLKVLWGTLQAYCISRYLEPKGKVLRGDSYLGSWCKECYPVGGLLGKGWCQSLHTFIVHRRRHPDKVLKAFGSSLRSSIIGYS</sequence>
<protein>
    <submittedName>
        <fullName evidence="1">Uncharacterized protein</fullName>
    </submittedName>
</protein>
<gene>
    <name evidence="1" type="ORF">DPMN_084362</name>
</gene>
<organism evidence="1 2">
    <name type="scientific">Dreissena polymorpha</name>
    <name type="common">Zebra mussel</name>
    <name type="synonym">Mytilus polymorpha</name>
    <dbReference type="NCBI Taxonomy" id="45954"/>
    <lineage>
        <taxon>Eukaryota</taxon>
        <taxon>Metazoa</taxon>
        <taxon>Spiralia</taxon>
        <taxon>Lophotrochozoa</taxon>
        <taxon>Mollusca</taxon>
        <taxon>Bivalvia</taxon>
        <taxon>Autobranchia</taxon>
        <taxon>Heteroconchia</taxon>
        <taxon>Euheterodonta</taxon>
        <taxon>Imparidentia</taxon>
        <taxon>Neoheterodontei</taxon>
        <taxon>Myida</taxon>
        <taxon>Dreissenoidea</taxon>
        <taxon>Dreissenidae</taxon>
        <taxon>Dreissena</taxon>
    </lineage>
</organism>
<name>A0A9D3YBN0_DREPO</name>
<reference evidence="1" key="2">
    <citation type="submission" date="2020-11" db="EMBL/GenBank/DDBJ databases">
        <authorList>
            <person name="McCartney M.A."/>
            <person name="Auch B."/>
            <person name="Kono T."/>
            <person name="Mallez S."/>
            <person name="Becker A."/>
            <person name="Gohl D.M."/>
            <person name="Silverstein K.A.T."/>
            <person name="Koren S."/>
            <person name="Bechman K.B."/>
            <person name="Herman A."/>
            <person name="Abrahante J.E."/>
            <person name="Garbe J."/>
        </authorList>
    </citation>
    <scope>NUCLEOTIDE SEQUENCE</scope>
    <source>
        <strain evidence="1">Duluth1</strain>
        <tissue evidence="1">Whole animal</tissue>
    </source>
</reference>
<reference evidence="1" key="1">
    <citation type="journal article" date="2019" name="bioRxiv">
        <title>The Genome of the Zebra Mussel, Dreissena polymorpha: A Resource for Invasive Species Research.</title>
        <authorList>
            <person name="McCartney M.A."/>
            <person name="Auch B."/>
            <person name="Kono T."/>
            <person name="Mallez S."/>
            <person name="Zhang Y."/>
            <person name="Obille A."/>
            <person name="Becker A."/>
            <person name="Abrahante J.E."/>
            <person name="Garbe J."/>
            <person name="Badalamenti J.P."/>
            <person name="Herman A."/>
            <person name="Mangelson H."/>
            <person name="Liachko I."/>
            <person name="Sullivan S."/>
            <person name="Sone E.D."/>
            <person name="Koren S."/>
            <person name="Silverstein K.A.T."/>
            <person name="Beckman K.B."/>
            <person name="Gohl D.M."/>
        </authorList>
    </citation>
    <scope>NUCLEOTIDE SEQUENCE</scope>
    <source>
        <strain evidence="1">Duluth1</strain>
        <tissue evidence="1">Whole animal</tissue>
    </source>
</reference>
<dbReference type="EMBL" id="JAIWYP010000016">
    <property type="protein sequence ID" value="KAH3696882.1"/>
    <property type="molecule type" value="Genomic_DNA"/>
</dbReference>
<accession>A0A9D3YBN0</accession>